<sequence>MGRWWKFQFVQRHLPQYMVSLEEAFGSVRWCEAERTRGAQLAGTREERGHWEEEADKLCVRVINLARRKSLSNIRSEIVNSVPVLRLFDPTLETRLYTDAVKDGKEFVVSYFSRHTMTAEQKHHSFELETLAIVASVKRFRQYLLGMPFMILLIVPPLPLHQLLELLEDDEDAEDNNGIINIYAVPPTDGADTHEDSEASDDEHHANLNHLGRKMLHTVCEMDKEIPTNSHEDSLTPTVSDDNESEDSDPELFGTPKRIISDRGKTFDSKAFDSFCRELAITHHLNATAIPRGNGQVQRYNRVLLDALSTMGADKDDNEWDRNLTNIQLGINGALNKAIGVTPSEALMGFRVCSQSLMRGAEAEELEAPPVDVTAIRKRMVERTERSQSVQKERFDQHRWEPRKYVEGDLVPRVVESGVAETSSPRLPCMDCYSIPLCLKLNTTCSVARRRSTPSVGARRNEQEARSWPGPEKRGHWEEGSESNLCLSTVASVQFDQISSGLSESSATNSGGPDKQCSSSDSVVSSSASVVSQCTPVLPSVPKYPQKCSVLPSVPKYPQQCSVLPSAPSSVSPVCQRSYHSRVLCGDYQLLTPGLRTMPNGESTASVLTEAPALRNPEVDRVTVRVPPFWSNEPALWFSQLESQLALANVTADITKFHYVVSNLDFRNPQVVHDILQTPPRTDKYEALKTALISRLSSSEEQRIQQLLQLEDLGDRKPSEFLRHLRSLATVPENLLRSLWTNRLPHQTQVILTTQTDSTLDKLAELADKVHEMLPTAPHIDAIQIATTTDLSKELVQLRKEVAELSKACNRQQRRNQSPAPQDKPENTICWYHNRFKGKATKSLFLPSGKLSTGPFTAAIGPVLQQRRLFVVDVATKERFLVDTGASRTLSKPERNYSVGEKECLAVIFAIEKFRPYVEGIKCKVITNHSCLQFLQKMSNPTGRLARWPLKLQQYDYDIEYRKGAYQKVPDALSRAFPEESETVDKRESIDICVINIDPDNVDRAYHMMGPFPRSKNGNKYLLVVGDWFTKYTMLLPMKKASAVAITRFFEDQVNFVERSNRTVGIAIRSYVDTHDNWDAEIPKIQHAINTARHEITGFSPRFLNFARHVPLSGNYYGNVEPNGENIEIMPGDRDGYAAEITNLTAVFAAFEPGQKVWRRSKTLSDQYRGYSAKLAPKYVSTRVSPIIYELLNPDGSRGGCVTKSPVQEAERVLQMPEYFYTFVRTPEHNKKSKQISDVTLDARFDDDTVASRLSPRRESNLKFSVLNFFLGTGREAPGQIPFYRASEFQCVGHYISTSRLGCDFFSLPLSCLNVFYSAAESVSAPDDPLQNSRSFPGTGLLPHPLPVSLFFPNPAFRPRRAVGKIARTEISALPARAEPIGEHRASDEKREKPFSFRLHFSVMALRRTFRPATQQNRRHLSTTVWRERSRSSHLCMRKFASRPRHSPAQRGLRPPPPLEAPLQDGPGLPEPPGVHPVVRRIPGKQARTVSYPTAICIVVKSLYIVPYRNASRTVRQPGLFFLIVVVSSCRDNLISRVRGAATNTHSDLPFVVSVCFVEVAQSRKSSYLAPCYDLYRTLWRNPRSKGLVVEGVHSPPEITPRQEVCRDRECTPRPDLRVVPPGLRRFICSAHRMMSPKDGQGRMALGSPAFELGEQTAPPQITHYRCMASMLVFSVLSVPQFRLVFISYSYRTSKKHRFPKDEELFKKWVESIQQPFLRNLNQGQIYKSYFVCDRHFMQEYLVPGTKRGLRKDAVPTMYMSMVSGKEHVPVGQLIETCTEKCPNISQEIEDKPSSICNGVENVECEESLSHNTEEATFSGNSEVFVTSDDLDASGLSDGLWQGPRVGPSGPHEPSPKGGRGTGLRAAEIGGADSSPMLTNMLWIGSPFRGPMRGVRSFLPSGKRTGETAVFAPRRAFRQTTQSHRSVVRKLRVGLRGGGKPIGLAGALPRERTLSGNVYTLTGKSGQGPRYTFSPKAYRYVRNTFSKSLPHPSTIHKWYLTVNAGPGFTQEVHWSGKRFCGYVDLGMSSEDANFDNSELAKDDVVFTATAITGKLPRRETHQSATSQSRVLSTGDPHSRTFIFRSAYTAKSPRPEQPTNHTRVEIVDISNVLPPEKSDGSANQNAINSLLADINEKCLREPIFTTDNSRSIHHTSEMSTQTANNSTDTVGEVSSSPKAQPDKTGKGSRQRKTDEFRKKKNAETDATIMAGVFARLKITDPTAVATIPISRETHPVTVSITFNKLPTYLDRVWDTMEAIGTRPFSQLDTFNKKMIFLKGMLILNEIKVCYAQRAHVDKPDEYLPAKRLYTEEELPDFNSMA</sequence>
<feature type="domain" description="Integrase catalytic" evidence="16">
    <location>
        <begin position="252"/>
        <end position="351"/>
    </location>
</feature>
<evidence type="ECO:0000259" key="16">
    <source>
        <dbReference type="PROSITE" id="PS50994"/>
    </source>
</evidence>
<feature type="coiled-coil region" evidence="13">
    <location>
        <begin position="788"/>
        <end position="815"/>
    </location>
</feature>
<gene>
    <name evidence="17" type="ORF">GEV33_011848</name>
</gene>
<dbReference type="Proteomes" id="UP000719412">
    <property type="component" value="Unassembled WGS sequence"/>
</dbReference>
<dbReference type="SMART" id="SM00980">
    <property type="entry name" value="THAP"/>
    <property type="match status" value="1"/>
</dbReference>
<comment type="caution">
    <text evidence="17">The sequence shown here is derived from an EMBL/GenBank/DDBJ whole genome shotgun (WGS) entry which is preliminary data.</text>
</comment>
<dbReference type="Pfam" id="PF12017">
    <property type="entry name" value="Tnp_P_element"/>
    <property type="match status" value="1"/>
</dbReference>
<dbReference type="GO" id="GO:0008270">
    <property type="term" value="F:zinc ion binding"/>
    <property type="evidence" value="ECO:0007669"/>
    <property type="project" value="UniProtKB-KW"/>
</dbReference>
<dbReference type="InterPro" id="IPR021896">
    <property type="entry name" value="THAP9-like_HTH"/>
</dbReference>
<keyword evidence="1" id="KW-0808">Transferase</keyword>
<keyword evidence="7" id="KW-0378">Hydrolase</keyword>
<feature type="compositionally biased region" description="Basic and acidic residues" evidence="14">
    <location>
        <begin position="459"/>
        <end position="479"/>
    </location>
</feature>
<keyword evidence="8" id="KW-0862">Zinc</keyword>
<evidence type="ECO:0000256" key="11">
    <source>
        <dbReference type="ARBA" id="ARBA00023268"/>
    </source>
</evidence>
<keyword evidence="4" id="KW-0479">Metal-binding</keyword>
<dbReference type="Pfam" id="PF17919">
    <property type="entry name" value="RT_RNaseH_2"/>
    <property type="match status" value="1"/>
</dbReference>
<dbReference type="Pfam" id="PF05485">
    <property type="entry name" value="THAP"/>
    <property type="match status" value="1"/>
</dbReference>
<evidence type="ECO:0000256" key="7">
    <source>
        <dbReference type="ARBA" id="ARBA00022801"/>
    </source>
</evidence>
<accession>A0A8J6HAP8</accession>
<dbReference type="GO" id="GO:0015074">
    <property type="term" value="P:DNA integration"/>
    <property type="evidence" value="ECO:0007669"/>
    <property type="project" value="InterPro"/>
</dbReference>
<evidence type="ECO:0000256" key="8">
    <source>
        <dbReference type="ARBA" id="ARBA00022833"/>
    </source>
</evidence>
<dbReference type="GO" id="GO:0003677">
    <property type="term" value="F:DNA binding"/>
    <property type="evidence" value="ECO:0007669"/>
    <property type="project" value="UniProtKB-UniRule"/>
</dbReference>
<evidence type="ECO:0000256" key="14">
    <source>
        <dbReference type="SAM" id="MobiDB-lite"/>
    </source>
</evidence>
<keyword evidence="6 12" id="KW-0863">Zinc-finger</keyword>
<evidence type="ECO:0000256" key="13">
    <source>
        <dbReference type="SAM" id="Coils"/>
    </source>
</evidence>
<feature type="domain" description="THAP-type" evidence="15">
    <location>
        <begin position="1668"/>
        <end position="1759"/>
    </location>
</feature>
<feature type="region of interest" description="Disordered" evidence="14">
    <location>
        <begin position="2148"/>
        <end position="2200"/>
    </location>
</feature>
<dbReference type="InterPro" id="IPR036397">
    <property type="entry name" value="RNaseH_sf"/>
</dbReference>
<feature type="region of interest" description="Disordered" evidence="14">
    <location>
        <begin position="502"/>
        <end position="521"/>
    </location>
</feature>
<feature type="compositionally biased region" description="Polar residues" evidence="14">
    <location>
        <begin position="2062"/>
        <end position="2071"/>
    </location>
</feature>
<dbReference type="InterPro" id="IPR012337">
    <property type="entry name" value="RNaseH-like_sf"/>
</dbReference>
<protein>
    <recommendedName>
        <fullName evidence="19">Integrase catalytic domain-containing protein</fullName>
    </recommendedName>
</protein>
<evidence type="ECO:0000256" key="2">
    <source>
        <dbReference type="ARBA" id="ARBA00022695"/>
    </source>
</evidence>
<feature type="region of interest" description="Disordered" evidence="14">
    <location>
        <begin position="1836"/>
        <end position="1863"/>
    </location>
</feature>
<dbReference type="PANTHER" id="PTHR37984:SF5">
    <property type="entry name" value="PROTEIN NYNRIN-LIKE"/>
    <property type="match status" value="1"/>
</dbReference>
<dbReference type="Pfam" id="PF23055">
    <property type="entry name" value="DUF7041"/>
    <property type="match status" value="1"/>
</dbReference>
<dbReference type="GO" id="GO:0016787">
    <property type="term" value="F:hydrolase activity"/>
    <property type="evidence" value="ECO:0007669"/>
    <property type="project" value="UniProtKB-KW"/>
</dbReference>
<evidence type="ECO:0000256" key="12">
    <source>
        <dbReference type="PROSITE-ProRule" id="PRU00309"/>
    </source>
</evidence>
<keyword evidence="13" id="KW-0175">Coiled coil</keyword>
<dbReference type="SMART" id="SM00692">
    <property type="entry name" value="DM3"/>
    <property type="match status" value="1"/>
</dbReference>
<dbReference type="Pfam" id="PF17917">
    <property type="entry name" value="RT_RNaseH"/>
    <property type="match status" value="1"/>
</dbReference>
<dbReference type="GO" id="GO:0042575">
    <property type="term" value="C:DNA polymerase complex"/>
    <property type="evidence" value="ECO:0007669"/>
    <property type="project" value="UniProtKB-ARBA"/>
</dbReference>
<dbReference type="GO" id="GO:0003964">
    <property type="term" value="F:RNA-directed DNA polymerase activity"/>
    <property type="evidence" value="ECO:0007669"/>
    <property type="project" value="UniProtKB-KW"/>
</dbReference>
<dbReference type="InterPro" id="IPR055469">
    <property type="entry name" value="DUF7041"/>
</dbReference>
<dbReference type="PROSITE" id="PS50950">
    <property type="entry name" value="ZF_THAP"/>
    <property type="match status" value="1"/>
</dbReference>
<dbReference type="EMBL" id="JABDTM020027150">
    <property type="protein sequence ID" value="KAH0810942.1"/>
    <property type="molecule type" value="Genomic_DNA"/>
</dbReference>
<dbReference type="InterPro" id="IPR043502">
    <property type="entry name" value="DNA/RNA_pol_sf"/>
</dbReference>
<feature type="region of interest" description="Disordered" evidence="14">
    <location>
        <begin position="226"/>
        <end position="257"/>
    </location>
</feature>
<dbReference type="InterPro" id="IPR041373">
    <property type="entry name" value="RT_RNaseH"/>
</dbReference>
<reference evidence="17" key="2">
    <citation type="submission" date="2021-08" db="EMBL/GenBank/DDBJ databases">
        <authorList>
            <person name="Eriksson T."/>
        </authorList>
    </citation>
    <scope>NUCLEOTIDE SEQUENCE</scope>
    <source>
        <strain evidence="17">Stoneville</strain>
        <tissue evidence="17">Whole head</tissue>
    </source>
</reference>
<evidence type="ECO:0008006" key="19">
    <source>
        <dbReference type="Google" id="ProtNLM"/>
    </source>
</evidence>
<evidence type="ECO:0000256" key="5">
    <source>
        <dbReference type="ARBA" id="ARBA00022759"/>
    </source>
</evidence>
<keyword evidence="9" id="KW-0695">RNA-directed DNA polymerase</keyword>
<dbReference type="Gene3D" id="3.30.420.10">
    <property type="entry name" value="Ribonuclease H-like superfamily/Ribonuclease H"/>
    <property type="match status" value="3"/>
</dbReference>
<evidence type="ECO:0000259" key="15">
    <source>
        <dbReference type="PROSITE" id="PS50950"/>
    </source>
</evidence>
<evidence type="ECO:0000256" key="10">
    <source>
        <dbReference type="ARBA" id="ARBA00023125"/>
    </source>
</evidence>
<dbReference type="GO" id="GO:0004519">
    <property type="term" value="F:endonuclease activity"/>
    <property type="evidence" value="ECO:0007669"/>
    <property type="project" value="UniProtKB-KW"/>
</dbReference>
<evidence type="ECO:0000313" key="17">
    <source>
        <dbReference type="EMBL" id="KAH0810942.1"/>
    </source>
</evidence>
<evidence type="ECO:0000256" key="9">
    <source>
        <dbReference type="ARBA" id="ARBA00022918"/>
    </source>
</evidence>
<dbReference type="SUPFAM" id="SSF53098">
    <property type="entry name" value="Ribonuclease H-like"/>
    <property type="match status" value="2"/>
</dbReference>
<feature type="compositionally biased region" description="Acidic residues" evidence="14">
    <location>
        <begin position="241"/>
        <end position="250"/>
    </location>
</feature>
<evidence type="ECO:0000256" key="3">
    <source>
        <dbReference type="ARBA" id="ARBA00022722"/>
    </source>
</evidence>
<evidence type="ECO:0000256" key="1">
    <source>
        <dbReference type="ARBA" id="ARBA00022679"/>
    </source>
</evidence>
<organism evidence="17 18">
    <name type="scientific">Tenebrio molitor</name>
    <name type="common">Yellow mealworm beetle</name>
    <dbReference type="NCBI Taxonomy" id="7067"/>
    <lineage>
        <taxon>Eukaryota</taxon>
        <taxon>Metazoa</taxon>
        <taxon>Ecdysozoa</taxon>
        <taxon>Arthropoda</taxon>
        <taxon>Hexapoda</taxon>
        <taxon>Insecta</taxon>
        <taxon>Pterygota</taxon>
        <taxon>Neoptera</taxon>
        <taxon>Endopterygota</taxon>
        <taxon>Coleoptera</taxon>
        <taxon>Polyphaga</taxon>
        <taxon>Cucujiformia</taxon>
        <taxon>Tenebrionidae</taxon>
        <taxon>Tenebrio</taxon>
    </lineage>
</organism>
<keyword evidence="10 12" id="KW-0238">DNA-binding</keyword>
<evidence type="ECO:0000313" key="18">
    <source>
        <dbReference type="Proteomes" id="UP000719412"/>
    </source>
</evidence>
<dbReference type="PROSITE" id="PS50994">
    <property type="entry name" value="INTEGRASE"/>
    <property type="match status" value="1"/>
</dbReference>
<reference evidence="17" key="1">
    <citation type="journal article" date="2020" name="J Insects Food Feed">
        <title>The yellow mealworm (Tenebrio molitor) genome: a resource for the emerging insects as food and feed industry.</title>
        <authorList>
            <person name="Eriksson T."/>
            <person name="Andere A."/>
            <person name="Kelstrup H."/>
            <person name="Emery V."/>
            <person name="Picard C."/>
        </authorList>
    </citation>
    <scope>NUCLEOTIDE SEQUENCE</scope>
    <source>
        <strain evidence="17">Stoneville</strain>
        <tissue evidence="17">Whole head</tissue>
    </source>
</reference>
<name>A0A8J6HAP8_TENMO</name>
<keyword evidence="2" id="KW-0548">Nucleotidyltransferase</keyword>
<dbReference type="SUPFAM" id="SSF56672">
    <property type="entry name" value="DNA/RNA polymerases"/>
    <property type="match status" value="2"/>
</dbReference>
<dbReference type="InterPro" id="IPR050951">
    <property type="entry name" value="Retrovirus_Pol_polyprotein"/>
</dbReference>
<feature type="region of interest" description="Disordered" evidence="14">
    <location>
        <begin position="2056"/>
        <end position="2076"/>
    </location>
</feature>
<feature type="compositionally biased region" description="Basic and acidic residues" evidence="14">
    <location>
        <begin position="2179"/>
        <end position="2200"/>
    </location>
</feature>
<feature type="region of interest" description="Disordered" evidence="14">
    <location>
        <begin position="450"/>
        <end position="479"/>
    </location>
</feature>
<feature type="region of interest" description="Disordered" evidence="14">
    <location>
        <begin position="1440"/>
        <end position="1476"/>
    </location>
</feature>
<keyword evidence="18" id="KW-1185">Reference proteome</keyword>
<evidence type="ECO:0000256" key="6">
    <source>
        <dbReference type="ARBA" id="ARBA00022771"/>
    </source>
</evidence>
<dbReference type="SUPFAM" id="SSF57716">
    <property type="entry name" value="Glucocorticoid receptor-like (DNA-binding domain)"/>
    <property type="match status" value="1"/>
</dbReference>
<proteinExistence type="predicted"/>
<dbReference type="InterPro" id="IPR006612">
    <property type="entry name" value="THAP_Znf"/>
</dbReference>
<evidence type="ECO:0000256" key="4">
    <source>
        <dbReference type="ARBA" id="ARBA00022723"/>
    </source>
</evidence>
<dbReference type="PANTHER" id="PTHR37984">
    <property type="entry name" value="PROTEIN CBG26694"/>
    <property type="match status" value="1"/>
</dbReference>
<keyword evidence="11" id="KW-0511">Multifunctional enzyme</keyword>
<dbReference type="CDD" id="cd09274">
    <property type="entry name" value="RNase_HI_RT_Ty3"/>
    <property type="match status" value="1"/>
</dbReference>
<dbReference type="InterPro" id="IPR001584">
    <property type="entry name" value="Integrase_cat-core"/>
</dbReference>
<feature type="compositionally biased region" description="Polar residues" evidence="14">
    <location>
        <begin position="2156"/>
        <end position="2177"/>
    </location>
</feature>
<keyword evidence="5" id="KW-0255">Endonuclease</keyword>
<keyword evidence="3" id="KW-0540">Nuclease</keyword>
<dbReference type="InterPro" id="IPR041577">
    <property type="entry name" value="RT_RNaseH_2"/>
</dbReference>
<feature type="compositionally biased region" description="Polar residues" evidence="14">
    <location>
        <begin position="502"/>
        <end position="511"/>
    </location>
</feature>